<dbReference type="EMBL" id="JACHFN010000013">
    <property type="protein sequence ID" value="MBB5235547.1"/>
    <property type="molecule type" value="Genomic_DNA"/>
</dbReference>
<proteinExistence type="predicted"/>
<evidence type="ECO:0000313" key="2">
    <source>
        <dbReference type="Proteomes" id="UP000525389"/>
    </source>
</evidence>
<comment type="caution">
    <text evidence="1">The sequence shown here is derived from an EMBL/GenBank/DDBJ whole genome shotgun (WGS) entry which is preliminary data.</text>
</comment>
<protein>
    <submittedName>
        <fullName evidence="1">Uncharacterized protein</fullName>
    </submittedName>
</protein>
<accession>A0A7W8GH63</accession>
<dbReference type="Proteomes" id="UP000525389">
    <property type="component" value="Unassembled WGS sequence"/>
</dbReference>
<evidence type="ECO:0000313" key="1">
    <source>
        <dbReference type="EMBL" id="MBB5235547.1"/>
    </source>
</evidence>
<name>A0A7W8GH63_9DEIO</name>
<reference evidence="1 2" key="1">
    <citation type="submission" date="2020-08" db="EMBL/GenBank/DDBJ databases">
        <title>Genomic Encyclopedia of Type Strains, Phase IV (KMG-IV): sequencing the most valuable type-strain genomes for metagenomic binning, comparative biology and taxonomic classification.</title>
        <authorList>
            <person name="Goeker M."/>
        </authorList>
    </citation>
    <scope>NUCLEOTIDE SEQUENCE [LARGE SCALE GENOMIC DNA]</scope>
    <source>
        <strain evidence="1 2">DSM 101791</strain>
    </source>
</reference>
<sequence length="113" mass="13147">MSKTYYREEELGTVLHQQALWLIDPHNQGDQMWAVTGVDHPGPETTRYVTAPSPEKATEWSQFRKVTGVLNWSRTLVQSAIEDVIEDVEDNQLPDREGYVRSLRQWIDDNYGR</sequence>
<dbReference type="RefSeq" id="WP_184030851.1">
    <property type="nucleotide sequence ID" value="NZ_JACHFN010000013.1"/>
</dbReference>
<keyword evidence="2" id="KW-1185">Reference proteome</keyword>
<gene>
    <name evidence="1" type="ORF">HNQ09_003004</name>
</gene>
<organism evidence="1 2">
    <name type="scientific">Deinococcus budaensis</name>
    <dbReference type="NCBI Taxonomy" id="1665626"/>
    <lineage>
        <taxon>Bacteria</taxon>
        <taxon>Thermotogati</taxon>
        <taxon>Deinococcota</taxon>
        <taxon>Deinococci</taxon>
        <taxon>Deinococcales</taxon>
        <taxon>Deinococcaceae</taxon>
        <taxon>Deinococcus</taxon>
    </lineage>
</organism>
<dbReference type="AlphaFoldDB" id="A0A7W8GH63"/>